<dbReference type="GO" id="GO:0016787">
    <property type="term" value="F:hydrolase activity"/>
    <property type="evidence" value="ECO:0007669"/>
    <property type="project" value="InterPro"/>
</dbReference>
<name>A0A7X0LJT3_9BACT</name>
<feature type="domain" description="3-keto-alpha-glucoside-1,2-lyase/3-keto-2-hydroxy-glucal hydratase" evidence="2">
    <location>
        <begin position="72"/>
        <end position="257"/>
    </location>
</feature>
<evidence type="ECO:0000256" key="1">
    <source>
        <dbReference type="SAM" id="SignalP"/>
    </source>
</evidence>
<comment type="caution">
    <text evidence="3">The sequence shown here is derived from an EMBL/GenBank/DDBJ whole genome shotgun (WGS) entry which is preliminary data.</text>
</comment>
<organism evidence="3 4">
    <name type="scientific">Algisphaera agarilytica</name>
    <dbReference type="NCBI Taxonomy" id="1385975"/>
    <lineage>
        <taxon>Bacteria</taxon>
        <taxon>Pseudomonadati</taxon>
        <taxon>Planctomycetota</taxon>
        <taxon>Phycisphaerae</taxon>
        <taxon>Phycisphaerales</taxon>
        <taxon>Phycisphaeraceae</taxon>
        <taxon>Algisphaera</taxon>
    </lineage>
</organism>
<accession>A0A7X0LJT3</accession>
<sequence length="262" mass="29482">MKPWIIALGLLFCTASAAAEEGFYQYKHPGHPDNPLVPGMQWKVHDNDRPHAPRVIPGSYDEQAIMAPPSDAEILFDGTHLDAFNENKWFLKDGYVIAHWGGLQSKKAYGDMQMHLEWRTPNPPLTEKVGAMGNSGIYIMGLYELQIYDSYSSRIYADGAAGAMYGQWPPLVNASRPPGEWQTFDIYFTAPVFDGDQVIEPAKITVLHNGIFIHVDTVLTGPTSHRKPKAYEPHADRLPFYLQGGKNPVEFRNIWVRDLESP</sequence>
<gene>
    <name evidence="3" type="ORF">HNQ40_000732</name>
</gene>
<reference evidence="3 4" key="1">
    <citation type="submission" date="2020-08" db="EMBL/GenBank/DDBJ databases">
        <title>Genomic Encyclopedia of Type Strains, Phase IV (KMG-IV): sequencing the most valuable type-strain genomes for metagenomic binning, comparative biology and taxonomic classification.</title>
        <authorList>
            <person name="Goeker M."/>
        </authorList>
    </citation>
    <scope>NUCLEOTIDE SEQUENCE [LARGE SCALE GENOMIC DNA]</scope>
    <source>
        <strain evidence="3 4">DSM 103725</strain>
    </source>
</reference>
<evidence type="ECO:0000313" key="4">
    <source>
        <dbReference type="Proteomes" id="UP000541810"/>
    </source>
</evidence>
<dbReference type="Gene3D" id="2.60.120.560">
    <property type="entry name" value="Exo-inulinase, domain 1"/>
    <property type="match status" value="1"/>
</dbReference>
<evidence type="ECO:0000259" key="2">
    <source>
        <dbReference type="Pfam" id="PF06439"/>
    </source>
</evidence>
<dbReference type="Proteomes" id="UP000541810">
    <property type="component" value="Unassembled WGS sequence"/>
</dbReference>
<protein>
    <recommendedName>
        <fullName evidence="2">3-keto-alpha-glucoside-1,2-lyase/3-keto-2-hydroxy-glucal hydratase domain-containing protein</fullName>
    </recommendedName>
</protein>
<dbReference type="RefSeq" id="WP_184676490.1">
    <property type="nucleotide sequence ID" value="NZ_JACHGY010000001.1"/>
</dbReference>
<dbReference type="AlphaFoldDB" id="A0A7X0LJT3"/>
<keyword evidence="1" id="KW-0732">Signal</keyword>
<feature type="signal peptide" evidence="1">
    <location>
        <begin position="1"/>
        <end position="19"/>
    </location>
</feature>
<feature type="chain" id="PRO_5030849660" description="3-keto-alpha-glucoside-1,2-lyase/3-keto-2-hydroxy-glucal hydratase domain-containing protein" evidence="1">
    <location>
        <begin position="20"/>
        <end position="262"/>
    </location>
</feature>
<proteinExistence type="predicted"/>
<keyword evidence="4" id="KW-1185">Reference proteome</keyword>
<evidence type="ECO:0000313" key="3">
    <source>
        <dbReference type="EMBL" id="MBB6428926.1"/>
    </source>
</evidence>
<dbReference type="InterPro" id="IPR010496">
    <property type="entry name" value="AL/BT2_dom"/>
</dbReference>
<dbReference type="Pfam" id="PF06439">
    <property type="entry name" value="3keto-disac_hyd"/>
    <property type="match status" value="1"/>
</dbReference>
<dbReference type="EMBL" id="JACHGY010000001">
    <property type="protein sequence ID" value="MBB6428926.1"/>
    <property type="molecule type" value="Genomic_DNA"/>
</dbReference>